<sequence length="101" mass="11691">MRHEQRVPDHQLHKLRALEPQPHISTATRTLPAQPQSSVPQYKSTADFTVHESHYHAVNNAGLGWLWLGLRDLERRVRPCNPTRKNAPMQCYYTLGDWPGQ</sequence>
<dbReference type="RefSeq" id="XP_007717565.1">
    <property type="nucleotide sequence ID" value="XM_007719375.1"/>
</dbReference>
<dbReference type="Proteomes" id="UP000053841">
    <property type="component" value="Unassembled WGS sequence"/>
</dbReference>
<dbReference type="HOGENOM" id="CLU_2291210_0_0_1"/>
<proteinExistence type="predicted"/>
<evidence type="ECO:0000313" key="2">
    <source>
        <dbReference type="EMBL" id="EUC28134.1"/>
    </source>
</evidence>
<keyword evidence="3" id="KW-1185">Reference proteome</keyword>
<evidence type="ECO:0000313" key="3">
    <source>
        <dbReference type="Proteomes" id="UP000053841"/>
    </source>
</evidence>
<dbReference type="GeneID" id="19144001"/>
<reference evidence="2 3" key="1">
    <citation type="journal article" date="2013" name="PLoS Genet.">
        <title>Comparative genome structure, secondary metabolite, and effector coding capacity across Cochliobolus pathogens.</title>
        <authorList>
            <person name="Condon B.J."/>
            <person name="Leng Y."/>
            <person name="Wu D."/>
            <person name="Bushley K.E."/>
            <person name="Ohm R.A."/>
            <person name="Otillar R."/>
            <person name="Martin J."/>
            <person name="Schackwitz W."/>
            <person name="Grimwood J."/>
            <person name="MohdZainudin N."/>
            <person name="Xue C."/>
            <person name="Wang R."/>
            <person name="Manning V.A."/>
            <person name="Dhillon B."/>
            <person name="Tu Z.J."/>
            <person name="Steffenson B.J."/>
            <person name="Salamov A."/>
            <person name="Sun H."/>
            <person name="Lowry S."/>
            <person name="LaButti K."/>
            <person name="Han J."/>
            <person name="Copeland A."/>
            <person name="Lindquist E."/>
            <person name="Barry K."/>
            <person name="Schmutz J."/>
            <person name="Baker S.E."/>
            <person name="Ciuffetti L.M."/>
            <person name="Grigoriev I.V."/>
            <person name="Zhong S."/>
            <person name="Turgeon B.G."/>
        </authorList>
    </citation>
    <scope>NUCLEOTIDE SEQUENCE [LARGE SCALE GENOMIC DNA]</scope>
    <source>
        <strain evidence="2 3">26-R-13</strain>
    </source>
</reference>
<feature type="region of interest" description="Disordered" evidence="1">
    <location>
        <begin position="1"/>
        <end position="42"/>
    </location>
</feature>
<protein>
    <submittedName>
        <fullName evidence="2">Uncharacterized protein</fullName>
    </submittedName>
</protein>
<dbReference type="AlphaFoldDB" id="W6XZH5"/>
<dbReference type="KEGG" id="bze:COCCADRAFT_109960"/>
<feature type="compositionally biased region" description="Basic and acidic residues" evidence="1">
    <location>
        <begin position="1"/>
        <end position="12"/>
    </location>
</feature>
<gene>
    <name evidence="2" type="ORF">COCCADRAFT_109960</name>
</gene>
<name>W6XZH5_COCC2</name>
<organism evidence="2 3">
    <name type="scientific">Cochliobolus carbonum (strain 26-R-13)</name>
    <name type="common">Maize leaf spot fungus</name>
    <name type="synonym">Bipolaris zeicola</name>
    <dbReference type="NCBI Taxonomy" id="930089"/>
    <lineage>
        <taxon>Eukaryota</taxon>
        <taxon>Fungi</taxon>
        <taxon>Dikarya</taxon>
        <taxon>Ascomycota</taxon>
        <taxon>Pezizomycotina</taxon>
        <taxon>Dothideomycetes</taxon>
        <taxon>Pleosporomycetidae</taxon>
        <taxon>Pleosporales</taxon>
        <taxon>Pleosporineae</taxon>
        <taxon>Pleosporaceae</taxon>
        <taxon>Bipolaris</taxon>
    </lineage>
</organism>
<accession>W6XZH5</accession>
<feature type="compositionally biased region" description="Polar residues" evidence="1">
    <location>
        <begin position="23"/>
        <end position="42"/>
    </location>
</feature>
<dbReference type="EMBL" id="KI964840">
    <property type="protein sequence ID" value="EUC28134.1"/>
    <property type="molecule type" value="Genomic_DNA"/>
</dbReference>
<evidence type="ECO:0000256" key="1">
    <source>
        <dbReference type="SAM" id="MobiDB-lite"/>
    </source>
</evidence>